<keyword evidence="4" id="KW-1185">Reference proteome</keyword>
<reference evidence="3 4" key="1">
    <citation type="submission" date="2021-03" db="EMBL/GenBank/DDBJ databases">
        <authorList>
            <person name="Kim M.K."/>
        </authorList>
    </citation>
    <scope>NUCLEOTIDE SEQUENCE [LARGE SCALE GENOMIC DNA]</scope>
    <source>
        <strain evidence="3 4">BT507</strain>
    </source>
</reference>
<dbReference type="InterPro" id="IPR027823">
    <property type="entry name" value="DUF4468"/>
</dbReference>
<evidence type="ECO:0000313" key="3">
    <source>
        <dbReference type="EMBL" id="MBO3270125.1"/>
    </source>
</evidence>
<dbReference type="EMBL" id="JAGETX010000002">
    <property type="protein sequence ID" value="MBO3270125.1"/>
    <property type="molecule type" value="Genomic_DNA"/>
</dbReference>
<organism evidence="3 4">
    <name type="scientific">Hymenobacter defluvii</name>
    <dbReference type="NCBI Taxonomy" id="2054411"/>
    <lineage>
        <taxon>Bacteria</taxon>
        <taxon>Pseudomonadati</taxon>
        <taxon>Bacteroidota</taxon>
        <taxon>Cytophagia</taxon>
        <taxon>Cytophagales</taxon>
        <taxon>Hymenobacteraceae</taxon>
        <taxon>Hymenobacter</taxon>
    </lineage>
</organism>
<protein>
    <recommendedName>
        <fullName evidence="2">DUF4468 domain-containing protein</fullName>
    </recommendedName>
</protein>
<gene>
    <name evidence="3" type="ORF">J4D97_05635</name>
</gene>
<feature type="chain" id="PRO_5046543507" description="DUF4468 domain-containing protein" evidence="1">
    <location>
        <begin position="19"/>
        <end position="183"/>
    </location>
</feature>
<dbReference type="RefSeq" id="WP_208306732.1">
    <property type="nucleotide sequence ID" value="NZ_JAGETX010000002.1"/>
</dbReference>
<accession>A0ABS3T906</accession>
<comment type="caution">
    <text evidence="3">The sequence shown here is derived from an EMBL/GenBank/DDBJ whole genome shotgun (WGS) entry which is preliminary data.</text>
</comment>
<sequence length="183" mass="20627">MKRISFALLMLLGSTAMAQHQDAYTSTPALHVDPATQQVLYKGTVPVANTPQEHLYSRAQDWLLQANRSYNLTTRTNSAEAGFIRTHVMLRDGQEMYSFQLSLQTQNDGYRYKLEDVVYSQPHFARAGKHSAGPLHIPAETLLRGQPTASQRKQLAKIDSKLQAFLQELNTTMQRKPEGLAVR</sequence>
<feature type="domain" description="DUF4468" evidence="2">
    <location>
        <begin position="41"/>
        <end position="119"/>
    </location>
</feature>
<evidence type="ECO:0000256" key="1">
    <source>
        <dbReference type="SAM" id="SignalP"/>
    </source>
</evidence>
<dbReference type="Proteomes" id="UP000670527">
    <property type="component" value="Unassembled WGS sequence"/>
</dbReference>
<keyword evidence="1" id="KW-0732">Signal</keyword>
<evidence type="ECO:0000259" key="2">
    <source>
        <dbReference type="Pfam" id="PF14730"/>
    </source>
</evidence>
<dbReference type="Pfam" id="PF14730">
    <property type="entry name" value="DUF4468"/>
    <property type="match status" value="1"/>
</dbReference>
<name>A0ABS3T906_9BACT</name>
<evidence type="ECO:0000313" key="4">
    <source>
        <dbReference type="Proteomes" id="UP000670527"/>
    </source>
</evidence>
<proteinExistence type="predicted"/>
<feature type="signal peptide" evidence="1">
    <location>
        <begin position="1"/>
        <end position="18"/>
    </location>
</feature>
<dbReference type="Gene3D" id="3.30.530.80">
    <property type="match status" value="1"/>
</dbReference>